<evidence type="ECO:0000313" key="3">
    <source>
        <dbReference type="Proteomes" id="UP000663981"/>
    </source>
</evidence>
<dbReference type="SUPFAM" id="SSF159234">
    <property type="entry name" value="FomD-like"/>
    <property type="match status" value="1"/>
</dbReference>
<name>A0ABS3NBD1_9BACI</name>
<proteinExistence type="predicted"/>
<gene>
    <name evidence="2" type="ORF">I7822_26945</name>
</gene>
<dbReference type="InterPro" id="IPR007295">
    <property type="entry name" value="DUF402"/>
</dbReference>
<evidence type="ECO:0000313" key="2">
    <source>
        <dbReference type="EMBL" id="MBO1515258.1"/>
    </source>
</evidence>
<protein>
    <submittedName>
        <fullName evidence="2">DUF402 domain-containing protein</fullName>
    </submittedName>
</protein>
<dbReference type="InterPro" id="IPR035930">
    <property type="entry name" value="FomD-like_sf"/>
</dbReference>
<dbReference type="Proteomes" id="UP000663981">
    <property type="component" value="Unassembled WGS sequence"/>
</dbReference>
<evidence type="ECO:0000259" key="1">
    <source>
        <dbReference type="Pfam" id="PF04167"/>
    </source>
</evidence>
<sequence length="41" mass="4861">MDICHRNEVEKDTPWMDDLYLDIILLPSEEVSKKDADQLLE</sequence>
<dbReference type="Gene3D" id="2.40.380.10">
    <property type="entry name" value="FomD-like"/>
    <property type="match status" value="1"/>
</dbReference>
<keyword evidence="3" id="KW-1185">Reference proteome</keyword>
<comment type="caution">
    <text evidence="2">The sequence shown here is derived from an EMBL/GenBank/DDBJ whole genome shotgun (WGS) entry which is preliminary data.</text>
</comment>
<feature type="domain" description="DUF402" evidence="1">
    <location>
        <begin position="2"/>
        <end position="41"/>
    </location>
</feature>
<dbReference type="EMBL" id="JAGDEL010000034">
    <property type="protein sequence ID" value="MBO1515258.1"/>
    <property type="molecule type" value="Genomic_DNA"/>
</dbReference>
<organism evidence="2 3">
    <name type="scientific">Metabacillus bambusae</name>
    <dbReference type="NCBI Taxonomy" id="2795218"/>
    <lineage>
        <taxon>Bacteria</taxon>
        <taxon>Bacillati</taxon>
        <taxon>Bacillota</taxon>
        <taxon>Bacilli</taxon>
        <taxon>Bacillales</taxon>
        <taxon>Bacillaceae</taxon>
        <taxon>Metabacillus</taxon>
    </lineage>
</organism>
<reference evidence="2 3" key="1">
    <citation type="submission" date="2021-03" db="EMBL/GenBank/DDBJ databases">
        <title>Whole genome sequence of Metabacillus bambusae BG109.</title>
        <authorList>
            <person name="Jeong J.W."/>
        </authorList>
    </citation>
    <scope>NUCLEOTIDE SEQUENCE [LARGE SCALE GENOMIC DNA]</scope>
    <source>
        <strain evidence="2 3">BG109</strain>
    </source>
</reference>
<dbReference type="Pfam" id="PF04167">
    <property type="entry name" value="DUF402"/>
    <property type="match status" value="1"/>
</dbReference>
<accession>A0ABS3NBD1</accession>